<proteinExistence type="predicted"/>
<feature type="region of interest" description="Disordered" evidence="1">
    <location>
        <begin position="1"/>
        <end position="61"/>
    </location>
</feature>
<dbReference type="OrthoDB" id="10254720at2759"/>
<accession>A0A8D2JT80</accession>
<dbReference type="Proteomes" id="UP000694564">
    <property type="component" value="Chromosome 17"/>
</dbReference>
<sequence>MAHPEHPGSPGWTGPITQCPAKNKQEALTTDPDLPSSGPGEHSDAHSSQSSNSNMTTRELQAYWQNEKGRWKHVKLLFEISSARIEERTISKFVRPGEVTHSRSGETGTVREPDVGCPHQSALL</sequence>
<feature type="compositionally biased region" description="Basic and acidic residues" evidence="1">
    <location>
        <begin position="98"/>
        <end position="114"/>
    </location>
</feature>
<protein>
    <submittedName>
        <fullName evidence="2">Sorting nexin 20</fullName>
    </submittedName>
</protein>
<dbReference type="Ensembl" id="ENSSVLT00005036556.1">
    <property type="protein sequence ID" value="ENSSVLP00005032977.1"/>
    <property type="gene ID" value="ENSSVLG00005025820.1"/>
</dbReference>
<reference evidence="2" key="1">
    <citation type="submission" date="2025-08" db="UniProtKB">
        <authorList>
            <consortium name="Ensembl"/>
        </authorList>
    </citation>
    <scope>IDENTIFICATION</scope>
</reference>
<evidence type="ECO:0000313" key="3">
    <source>
        <dbReference type="Proteomes" id="UP000694564"/>
    </source>
</evidence>
<name>A0A8D2JT80_SCIVU</name>
<evidence type="ECO:0000256" key="1">
    <source>
        <dbReference type="SAM" id="MobiDB-lite"/>
    </source>
</evidence>
<feature type="region of interest" description="Disordered" evidence="1">
    <location>
        <begin position="97"/>
        <end position="124"/>
    </location>
</feature>
<reference evidence="2" key="2">
    <citation type="submission" date="2025-09" db="UniProtKB">
        <authorList>
            <consortium name="Ensembl"/>
        </authorList>
    </citation>
    <scope>IDENTIFICATION</scope>
</reference>
<dbReference type="GeneTree" id="ENSGT00530000063759"/>
<evidence type="ECO:0000313" key="2">
    <source>
        <dbReference type="Ensembl" id="ENSSVLP00005032977.1"/>
    </source>
</evidence>
<dbReference type="AlphaFoldDB" id="A0A8D2JT80"/>
<keyword evidence="3" id="KW-1185">Reference proteome</keyword>
<gene>
    <name evidence="2" type="primary">SNX20</name>
</gene>
<organism evidence="2 3">
    <name type="scientific">Sciurus vulgaris</name>
    <name type="common">Eurasian red squirrel</name>
    <dbReference type="NCBI Taxonomy" id="55149"/>
    <lineage>
        <taxon>Eukaryota</taxon>
        <taxon>Metazoa</taxon>
        <taxon>Chordata</taxon>
        <taxon>Craniata</taxon>
        <taxon>Vertebrata</taxon>
        <taxon>Euteleostomi</taxon>
        <taxon>Mammalia</taxon>
        <taxon>Eutheria</taxon>
        <taxon>Euarchontoglires</taxon>
        <taxon>Glires</taxon>
        <taxon>Rodentia</taxon>
        <taxon>Sciuromorpha</taxon>
        <taxon>Sciuridae</taxon>
        <taxon>Sciurinae</taxon>
        <taxon>Sciurini</taxon>
        <taxon>Sciurus</taxon>
    </lineage>
</organism>